<keyword evidence="5" id="KW-1185">Reference proteome</keyword>
<evidence type="ECO:0000256" key="1">
    <source>
        <dbReference type="ARBA" id="ARBA00022614"/>
    </source>
</evidence>
<accession>A0AAV2SKT6</accession>
<dbReference type="PANTHER" id="PTHR45712">
    <property type="entry name" value="AGAP008170-PA"/>
    <property type="match status" value="1"/>
</dbReference>
<feature type="signal peptide" evidence="3">
    <location>
        <begin position="1"/>
        <end position="24"/>
    </location>
</feature>
<dbReference type="SUPFAM" id="SSF52058">
    <property type="entry name" value="L domain-like"/>
    <property type="match status" value="1"/>
</dbReference>
<evidence type="ECO:0000313" key="5">
    <source>
        <dbReference type="Proteomes" id="UP001497623"/>
    </source>
</evidence>
<keyword evidence="2" id="KW-0677">Repeat</keyword>
<dbReference type="Proteomes" id="UP001497623">
    <property type="component" value="Unassembled WGS sequence"/>
</dbReference>
<protein>
    <recommendedName>
        <fullName evidence="6">Oplophorus-luciferin 2-monooxygenase non-catalytic subunit</fullName>
    </recommendedName>
</protein>
<dbReference type="PANTHER" id="PTHR45712:SF1">
    <property type="entry name" value="NEPHROCAN"/>
    <property type="match status" value="1"/>
</dbReference>
<evidence type="ECO:0008006" key="6">
    <source>
        <dbReference type="Google" id="ProtNLM"/>
    </source>
</evidence>
<dbReference type="AlphaFoldDB" id="A0AAV2SKT6"/>
<organism evidence="4 5">
    <name type="scientific">Meganyctiphanes norvegica</name>
    <name type="common">Northern krill</name>
    <name type="synonym">Thysanopoda norvegica</name>
    <dbReference type="NCBI Taxonomy" id="48144"/>
    <lineage>
        <taxon>Eukaryota</taxon>
        <taxon>Metazoa</taxon>
        <taxon>Ecdysozoa</taxon>
        <taxon>Arthropoda</taxon>
        <taxon>Crustacea</taxon>
        <taxon>Multicrustacea</taxon>
        <taxon>Malacostraca</taxon>
        <taxon>Eumalacostraca</taxon>
        <taxon>Eucarida</taxon>
        <taxon>Euphausiacea</taxon>
        <taxon>Euphausiidae</taxon>
        <taxon>Meganyctiphanes</taxon>
    </lineage>
</organism>
<evidence type="ECO:0000256" key="2">
    <source>
        <dbReference type="ARBA" id="ARBA00022737"/>
    </source>
</evidence>
<dbReference type="InterPro" id="IPR032675">
    <property type="entry name" value="LRR_dom_sf"/>
</dbReference>
<dbReference type="Gene3D" id="3.80.10.10">
    <property type="entry name" value="Ribonuclease Inhibitor"/>
    <property type="match status" value="3"/>
</dbReference>
<proteinExistence type="predicted"/>
<evidence type="ECO:0000256" key="3">
    <source>
        <dbReference type="SAM" id="SignalP"/>
    </source>
</evidence>
<sequence>ISRTMDSLLHCALYLLFITNIVHCNSVGVNVHQYASLPETEACPNAEDISPCSCTNGQNGIELDCSQVEDDDDLARVFSAPFPQNNVYKLTIQHNNHIRNLTDDIFGDIKFVEVHIKFCELQYVGKYTFKESDETLEKLDLQSNLLSDFPFDTLDDHVALKSVVMNTNKFTFVPILNIPTLEYFALHTNPLTEVPEKPFVHLPYLETLYLSKAKLTSIPIDMFPIQFNLTLVDFSLNQLTTIDENTFLLVSDKMDWLYLMDNSISTIQPGAFAGMRDMLIALERNNLVTLEEAVFGELLQNNVILRLTSNPLVCMCDVAWIVRNPDVHHLVDTAHCAGGQRLVDLDPSDFDDCPNEQ</sequence>
<keyword evidence="1" id="KW-0433">Leucine-rich repeat</keyword>
<evidence type="ECO:0000313" key="4">
    <source>
        <dbReference type="EMBL" id="CAL4205254.1"/>
    </source>
</evidence>
<dbReference type="InterPro" id="IPR026906">
    <property type="entry name" value="LRR_5"/>
</dbReference>
<reference evidence="4 5" key="1">
    <citation type="submission" date="2024-05" db="EMBL/GenBank/DDBJ databases">
        <authorList>
            <person name="Wallberg A."/>
        </authorList>
    </citation>
    <scope>NUCLEOTIDE SEQUENCE [LARGE SCALE GENOMIC DNA]</scope>
</reference>
<name>A0AAV2SKT6_MEGNR</name>
<dbReference type="GO" id="GO:0005615">
    <property type="term" value="C:extracellular space"/>
    <property type="evidence" value="ECO:0007669"/>
    <property type="project" value="TreeGrafter"/>
</dbReference>
<feature type="chain" id="PRO_5043517147" description="Oplophorus-luciferin 2-monooxygenase non-catalytic subunit" evidence="3">
    <location>
        <begin position="25"/>
        <end position="357"/>
    </location>
</feature>
<dbReference type="Pfam" id="PF13306">
    <property type="entry name" value="LRR_5"/>
    <property type="match status" value="2"/>
</dbReference>
<feature type="non-terminal residue" evidence="4">
    <location>
        <position position="1"/>
    </location>
</feature>
<dbReference type="EMBL" id="CAXKWB010080816">
    <property type="protein sequence ID" value="CAL4205254.1"/>
    <property type="molecule type" value="Genomic_DNA"/>
</dbReference>
<keyword evidence="3" id="KW-0732">Signal</keyword>
<comment type="caution">
    <text evidence="4">The sequence shown here is derived from an EMBL/GenBank/DDBJ whole genome shotgun (WGS) entry which is preliminary data.</text>
</comment>
<gene>
    <name evidence="4" type="ORF">MNOR_LOCUS37913</name>
</gene>
<dbReference type="InterPro" id="IPR050333">
    <property type="entry name" value="SLRP"/>
</dbReference>